<dbReference type="EMBL" id="MU266351">
    <property type="protein sequence ID" value="KAH7928582.1"/>
    <property type="molecule type" value="Genomic_DNA"/>
</dbReference>
<dbReference type="Proteomes" id="UP000790709">
    <property type="component" value="Unassembled WGS sequence"/>
</dbReference>
<accession>A0ACB8BT01</accession>
<protein>
    <submittedName>
        <fullName evidence="1">Uncharacterized protein</fullName>
    </submittedName>
</protein>
<gene>
    <name evidence="1" type="ORF">BV22DRAFT_1030528</name>
</gene>
<comment type="caution">
    <text evidence="1">The sequence shown here is derived from an EMBL/GenBank/DDBJ whole genome shotgun (WGS) entry which is preliminary data.</text>
</comment>
<organism evidence="1 2">
    <name type="scientific">Leucogyrophana mollusca</name>
    <dbReference type="NCBI Taxonomy" id="85980"/>
    <lineage>
        <taxon>Eukaryota</taxon>
        <taxon>Fungi</taxon>
        <taxon>Dikarya</taxon>
        <taxon>Basidiomycota</taxon>
        <taxon>Agaricomycotina</taxon>
        <taxon>Agaricomycetes</taxon>
        <taxon>Agaricomycetidae</taxon>
        <taxon>Boletales</taxon>
        <taxon>Boletales incertae sedis</taxon>
        <taxon>Leucogyrophana</taxon>
    </lineage>
</organism>
<reference evidence="1" key="1">
    <citation type="journal article" date="2021" name="New Phytol.">
        <title>Evolutionary innovations through gain and loss of genes in the ectomycorrhizal Boletales.</title>
        <authorList>
            <person name="Wu G."/>
            <person name="Miyauchi S."/>
            <person name="Morin E."/>
            <person name="Kuo A."/>
            <person name="Drula E."/>
            <person name="Varga T."/>
            <person name="Kohler A."/>
            <person name="Feng B."/>
            <person name="Cao Y."/>
            <person name="Lipzen A."/>
            <person name="Daum C."/>
            <person name="Hundley H."/>
            <person name="Pangilinan J."/>
            <person name="Johnson J."/>
            <person name="Barry K."/>
            <person name="LaButti K."/>
            <person name="Ng V."/>
            <person name="Ahrendt S."/>
            <person name="Min B."/>
            <person name="Choi I.G."/>
            <person name="Park H."/>
            <person name="Plett J.M."/>
            <person name="Magnuson J."/>
            <person name="Spatafora J.W."/>
            <person name="Nagy L.G."/>
            <person name="Henrissat B."/>
            <person name="Grigoriev I.V."/>
            <person name="Yang Z.L."/>
            <person name="Xu J."/>
            <person name="Martin F.M."/>
        </authorList>
    </citation>
    <scope>NUCLEOTIDE SEQUENCE</scope>
    <source>
        <strain evidence="1">KUC20120723A-06</strain>
    </source>
</reference>
<sequence>MPTLNGCPFTLGLPSLLGGDRHQDTSQPEQKSSKKSSRKFPWAAAGGLTLVALLVLTALCLAVSCVLRFSSTFFSLISLLLGGFGSVLSIFIGWPIKLLFSFVPVGTSSIYSPAVTSPLHCNNSMELQPWEVLTFVPGTDGNPKSVQYELNSPTPHAVSLIDIDYRDTRLDVFSNGKYYGSTSDFVVDKSVYCGEDLNVCIEKGFSMGTVIIPGGKQSVEIAWSGKDVFPGTDKIVWGGDRKRRVMWKKELCL</sequence>
<name>A0ACB8BT01_9AGAM</name>
<proteinExistence type="predicted"/>
<keyword evidence="2" id="KW-1185">Reference proteome</keyword>
<evidence type="ECO:0000313" key="2">
    <source>
        <dbReference type="Proteomes" id="UP000790709"/>
    </source>
</evidence>
<evidence type="ECO:0000313" key="1">
    <source>
        <dbReference type="EMBL" id="KAH7928582.1"/>
    </source>
</evidence>